<proteinExistence type="predicted"/>
<dbReference type="Proteomes" id="UP001244341">
    <property type="component" value="Chromosome 6b"/>
</dbReference>
<name>A0ABY8U1Q8_TETOB</name>
<reference evidence="1 2" key="1">
    <citation type="submission" date="2023-05" db="EMBL/GenBank/DDBJ databases">
        <title>A 100% complete, gapless, phased diploid assembly of the Scenedesmus obliquus UTEX 3031 genome.</title>
        <authorList>
            <person name="Biondi T.C."/>
            <person name="Hanschen E.R."/>
            <person name="Kwon T."/>
            <person name="Eng W."/>
            <person name="Kruse C.P.S."/>
            <person name="Koehler S.I."/>
            <person name="Kunde Y."/>
            <person name="Gleasner C.D."/>
            <person name="You Mak K.T."/>
            <person name="Polle J."/>
            <person name="Hovde B.T."/>
            <person name="Starkenburg S.R."/>
        </authorList>
    </citation>
    <scope>NUCLEOTIDE SEQUENCE [LARGE SCALE GENOMIC DNA]</scope>
    <source>
        <strain evidence="1 2">DOE0152z</strain>
    </source>
</reference>
<organism evidence="1 2">
    <name type="scientific">Tetradesmus obliquus</name>
    <name type="common">Green alga</name>
    <name type="synonym">Acutodesmus obliquus</name>
    <dbReference type="NCBI Taxonomy" id="3088"/>
    <lineage>
        <taxon>Eukaryota</taxon>
        <taxon>Viridiplantae</taxon>
        <taxon>Chlorophyta</taxon>
        <taxon>core chlorophytes</taxon>
        <taxon>Chlorophyceae</taxon>
        <taxon>CS clade</taxon>
        <taxon>Sphaeropleales</taxon>
        <taxon>Scenedesmaceae</taxon>
        <taxon>Tetradesmus</taxon>
    </lineage>
</organism>
<evidence type="ECO:0000313" key="1">
    <source>
        <dbReference type="EMBL" id="WIA15384.1"/>
    </source>
</evidence>
<evidence type="ECO:0000313" key="2">
    <source>
        <dbReference type="Proteomes" id="UP001244341"/>
    </source>
</evidence>
<keyword evidence="2" id="KW-1185">Reference proteome</keyword>
<protein>
    <submittedName>
        <fullName evidence="1">Uncharacterized protein</fullName>
    </submittedName>
</protein>
<sequence length="102" mass="10810">MTAIMQVHNVPRAAAEALLMAGACFTWQQLQDAAARLVPGLQVWAVISRKLDLQMDASVPQIAAAICCGDDLDVESPLQWDLPSDAAADALSSRSSTAVECQ</sequence>
<accession>A0ABY8U1Q8</accession>
<gene>
    <name evidence="1" type="ORF">OEZ85_002046</name>
</gene>
<dbReference type="EMBL" id="CP126213">
    <property type="protein sequence ID" value="WIA15384.1"/>
    <property type="molecule type" value="Genomic_DNA"/>
</dbReference>